<evidence type="ECO:0000256" key="5">
    <source>
        <dbReference type="ARBA" id="ARBA00023136"/>
    </source>
</evidence>
<evidence type="ECO:0000256" key="3">
    <source>
        <dbReference type="ARBA" id="ARBA00022723"/>
    </source>
</evidence>
<dbReference type="SUPFAM" id="SSF56300">
    <property type="entry name" value="Metallo-dependent phosphatases"/>
    <property type="match status" value="1"/>
</dbReference>
<dbReference type="Proteomes" id="UP000253517">
    <property type="component" value="Unassembled WGS sequence"/>
</dbReference>
<dbReference type="InterPro" id="IPR029052">
    <property type="entry name" value="Metallo-depent_PP-like"/>
</dbReference>
<dbReference type="AlphaFoldDB" id="A0A369A8D7"/>
<evidence type="ECO:0000256" key="6">
    <source>
        <dbReference type="ARBA" id="ARBA00023211"/>
    </source>
</evidence>
<evidence type="ECO:0000256" key="1">
    <source>
        <dbReference type="ARBA" id="ARBA00022475"/>
    </source>
</evidence>
<dbReference type="PANTHER" id="PTHR34990">
    <property type="entry name" value="UDP-2,3-DIACYLGLUCOSAMINE HYDROLASE-RELATED"/>
    <property type="match status" value="1"/>
</dbReference>
<dbReference type="GO" id="GO:0046872">
    <property type="term" value="F:metal ion binding"/>
    <property type="evidence" value="ECO:0007669"/>
    <property type="project" value="UniProtKB-KW"/>
</dbReference>
<evidence type="ECO:0000256" key="2">
    <source>
        <dbReference type="ARBA" id="ARBA00022519"/>
    </source>
</evidence>
<keyword evidence="5" id="KW-0472">Membrane</keyword>
<dbReference type="Gene3D" id="3.60.21.10">
    <property type="match status" value="1"/>
</dbReference>
<dbReference type="EMBL" id="QPJS01000001">
    <property type="protein sequence ID" value="RCX05630.1"/>
    <property type="molecule type" value="Genomic_DNA"/>
</dbReference>
<keyword evidence="9" id="KW-1185">Reference proteome</keyword>
<evidence type="ECO:0000259" key="7">
    <source>
        <dbReference type="Pfam" id="PF00149"/>
    </source>
</evidence>
<evidence type="ECO:0000256" key="4">
    <source>
        <dbReference type="ARBA" id="ARBA00022801"/>
    </source>
</evidence>
<keyword evidence="6" id="KW-0464">Manganese</keyword>
<protein>
    <submittedName>
        <fullName evidence="8">UDP-2,3-diacylglucosamine hydrolase</fullName>
    </submittedName>
</protein>
<dbReference type="GO" id="GO:0009245">
    <property type="term" value="P:lipid A biosynthetic process"/>
    <property type="evidence" value="ECO:0007669"/>
    <property type="project" value="TreeGrafter"/>
</dbReference>
<evidence type="ECO:0000313" key="8">
    <source>
        <dbReference type="EMBL" id="RCX05630.1"/>
    </source>
</evidence>
<evidence type="ECO:0000313" key="9">
    <source>
        <dbReference type="Proteomes" id="UP000253517"/>
    </source>
</evidence>
<accession>A0A369A8D7</accession>
<dbReference type="Pfam" id="PF00149">
    <property type="entry name" value="Metallophos"/>
    <property type="match status" value="1"/>
</dbReference>
<feature type="domain" description="Calcineurin-like phosphoesterase" evidence="7">
    <location>
        <begin position="6"/>
        <end position="211"/>
    </location>
</feature>
<sequence>MYPDRKIFFVSDLHLGVDASLTSIDRERLFVKWLDVHSREMDELYIVGDLFDFWFEYRRAVPRGFTRVIGTLGLLADQGVNIHLFSGNHDLWIFDYLPREIGCTLHKQPVVREIDGKKFYIGHGDGLGPGDYGYKFLKQIFTNPVAQWLFRYLHPDVGIWIAERSSRASRRNTGGSDRVFTGKEKEWLYQHCLDVLKTQAIDYFIFGHRHLPLDLSIGQARYVNLGDWLSYQTYATWDGVDLRTHAFEKVNPFTCA</sequence>
<comment type="caution">
    <text evidence="8">The sequence shown here is derived from an EMBL/GenBank/DDBJ whole genome shotgun (WGS) entry which is preliminary data.</text>
</comment>
<dbReference type="InterPro" id="IPR004843">
    <property type="entry name" value="Calcineurin-like_PHP"/>
</dbReference>
<organism evidence="8 9">
    <name type="scientific">Schleiferia thermophila</name>
    <dbReference type="NCBI Taxonomy" id="884107"/>
    <lineage>
        <taxon>Bacteria</taxon>
        <taxon>Pseudomonadati</taxon>
        <taxon>Bacteroidota</taxon>
        <taxon>Flavobacteriia</taxon>
        <taxon>Flavobacteriales</taxon>
        <taxon>Schleiferiaceae</taxon>
        <taxon>Schleiferia</taxon>
    </lineage>
</organism>
<keyword evidence="2" id="KW-0997">Cell inner membrane</keyword>
<keyword evidence="4 8" id="KW-0378">Hydrolase</keyword>
<name>A0A369A8D7_9FLAO</name>
<dbReference type="InterPro" id="IPR043461">
    <property type="entry name" value="LpxH-like"/>
</dbReference>
<keyword evidence="3" id="KW-0479">Metal-binding</keyword>
<reference evidence="8 9" key="1">
    <citation type="submission" date="2018-07" db="EMBL/GenBank/DDBJ databases">
        <title>Genomic Encyclopedia of Type Strains, Phase IV (KMG-IV): sequencing the most valuable type-strain genomes for metagenomic binning, comparative biology and taxonomic classification.</title>
        <authorList>
            <person name="Goeker M."/>
        </authorList>
    </citation>
    <scope>NUCLEOTIDE SEQUENCE [LARGE SCALE GENOMIC DNA]</scope>
    <source>
        <strain evidence="8 9">DSM 21410</strain>
    </source>
</reference>
<gene>
    <name evidence="8" type="ORF">DES35_101918</name>
</gene>
<dbReference type="PANTHER" id="PTHR34990:SF1">
    <property type="entry name" value="UDP-2,3-DIACYLGLUCOSAMINE HYDROLASE"/>
    <property type="match status" value="1"/>
</dbReference>
<dbReference type="GO" id="GO:0008758">
    <property type="term" value="F:UDP-2,3-diacylglucosamine hydrolase activity"/>
    <property type="evidence" value="ECO:0007669"/>
    <property type="project" value="TreeGrafter"/>
</dbReference>
<dbReference type="CDD" id="cd07398">
    <property type="entry name" value="MPP_YbbF-LpxH"/>
    <property type="match status" value="1"/>
</dbReference>
<keyword evidence="1" id="KW-1003">Cell membrane</keyword>
<dbReference type="RefSeq" id="WP_114365911.1">
    <property type="nucleotide sequence ID" value="NZ_BHZF01000001.1"/>
</dbReference>
<dbReference type="GO" id="GO:0016020">
    <property type="term" value="C:membrane"/>
    <property type="evidence" value="ECO:0007669"/>
    <property type="project" value="GOC"/>
</dbReference>
<proteinExistence type="predicted"/>